<dbReference type="Pfam" id="PF01426">
    <property type="entry name" value="BAH"/>
    <property type="match status" value="1"/>
</dbReference>
<dbReference type="PIRSF" id="PIRSF037404">
    <property type="entry name" value="DNMT1"/>
    <property type="match status" value="1"/>
</dbReference>
<dbReference type="InterPro" id="IPR001525">
    <property type="entry name" value="C5_MeTfrase"/>
</dbReference>
<keyword evidence="4 8" id="KW-0949">S-adenosyl-L-methionine</keyword>
<evidence type="ECO:0000256" key="1">
    <source>
        <dbReference type="ARBA" id="ARBA00004123"/>
    </source>
</evidence>
<dbReference type="PROSITE" id="PS51038">
    <property type="entry name" value="BAH"/>
    <property type="match status" value="2"/>
</dbReference>
<evidence type="ECO:0000256" key="9">
    <source>
        <dbReference type="RuleBase" id="RU000416"/>
    </source>
</evidence>
<evidence type="ECO:0000259" key="12">
    <source>
        <dbReference type="PROSITE" id="PS51038"/>
    </source>
</evidence>
<dbReference type="Pfam" id="PF00145">
    <property type="entry name" value="DNA_methylase"/>
    <property type="match status" value="1"/>
</dbReference>
<feature type="active site" evidence="8">
    <location>
        <position position="821"/>
    </location>
</feature>
<comment type="similarity">
    <text evidence="8 9">Belongs to the class I-like SAM-binding methyltransferase superfamily. C5-methyltransferase family.</text>
</comment>
<dbReference type="InterPro" id="IPR022702">
    <property type="entry name" value="Cytosine_MeTrfase1_RFD"/>
</dbReference>
<feature type="domain" description="BAH" evidence="12">
    <location>
        <begin position="564"/>
        <end position="681"/>
    </location>
</feature>
<evidence type="ECO:0000313" key="13">
    <source>
        <dbReference type="EMBL" id="KAK7465312.1"/>
    </source>
</evidence>
<keyword evidence="3 8" id="KW-0808">Transferase</keyword>
<evidence type="ECO:0000256" key="3">
    <source>
        <dbReference type="ARBA" id="ARBA00022679"/>
    </source>
</evidence>
<dbReference type="PROSITE" id="PS51679">
    <property type="entry name" value="SAM_MT_C5"/>
    <property type="match status" value="1"/>
</dbReference>
<evidence type="ECO:0000256" key="7">
    <source>
        <dbReference type="ARBA" id="ARBA00023242"/>
    </source>
</evidence>
<keyword evidence="2 8" id="KW-0489">Methyltransferase</keyword>
<keyword evidence="6" id="KW-0238">DNA-binding</keyword>
<dbReference type="PRINTS" id="PR00105">
    <property type="entry name" value="C5METTRFRASE"/>
</dbReference>
<dbReference type="Gene3D" id="3.40.50.150">
    <property type="entry name" value="Vaccinia Virus protein VP39"/>
    <property type="match status" value="1"/>
</dbReference>
<dbReference type="InterPro" id="IPR043151">
    <property type="entry name" value="BAH_sf"/>
</dbReference>
<dbReference type="SMART" id="SM00439">
    <property type="entry name" value="BAH"/>
    <property type="match status" value="1"/>
</dbReference>
<evidence type="ECO:0000256" key="8">
    <source>
        <dbReference type="PROSITE-ProRule" id="PRU01016"/>
    </source>
</evidence>
<dbReference type="InterPro" id="IPR050390">
    <property type="entry name" value="C5-Methyltransferase"/>
</dbReference>
<keyword evidence="5" id="KW-0677">Repeat</keyword>
<dbReference type="Gene3D" id="2.30.30.490">
    <property type="match status" value="2"/>
</dbReference>
<sequence>MTDRSDSPLSSIPSSAKASPAPNSPSSTGKRKRQKSHVDELTSKRRRGNGPIRHMEEWVFLESLGLDIEDEGSKPVLVLTDFSIFDSRGKMVDIEELEEADGEDRDFFGEGYARPFYENEEDEGQDDLDVGQYVKLSSIFSYCYEYLASNPSRRCVSVQTQWAWYYLENPSQEYREIFRDFFHPRFIPQMIISTAKIEENSRWDYVKFLDDFCRRPSPFGGRFSEADLKKSVKQHLLQAISEIEDFEFPEVPFLKKLLPDDQRALRKKSRNTTSIPRQSRANPDLEVFRCLNRTTVTGLVAALAEGVVSEPLRVLGAKSGGDKKEKSKAEAQRLLRAIECAHSDPCVEWLEEDIFLKKYKKHFVTSVKVRQELFRAGDVVILPIGEDDSNPSKTRKRRKYVPRSLPHQSEISEGACIADYFWFAKIMYIDVASKTIHVQWFNHGSQIVIGEVARPRELFLQDLCGDVGLELICGKIIVRYTATESQWALVPDHEYFYKLMFDPVDGSFTSPNRERMKLVTKLAPPDNCPTCLLFEIQRQQHIARPLYETVHGTDTMNGVSYRDKCWHFGDFVLYRTSDAVGPACIGQIIGFRSKGAVVTVKKMGRITDIKDLPGDYFRDERHLYLTNETDDFPVEDLVHMIYVSPHHLTAEPRDKWVSQSPYHFYVKFVFREHPVTRELFENRKRMDHTLLEICTSCYETEQRHMKEMKKFLKAQKRKPLRTLDLFGGTGAFSLGLAEGCLCLKVTHAIEIAPSAAITYRRNSPETIVTNQCINEYVYYAVKSSRHDHNIQKPMDLFDKSQPIADPPKPGEIDVILAGFPCQSFSSLNMYKRRNDPKSNLLLSALSEVDRLRPKYCFFENVPGFVSHFLKATRAEDDIEQGGLKLLHRALHDMGYQTRFGLLEAGHYGAPQSRVRFFMIAAKLGLQLPSLPQPTHDFPSVKSLRIGLSDDTTITPIKSERGLAAHKFVSISDAIGDLRCWDWEHPEFNRLSPEEQVKRRKRHLPSVSYNGKEHPGWGADLEQWYKCPLTRFQLDIRQRPTNDLQHFTRPIEPKAVIRTHDVELMAGADFRSIKSHNGQYQTNNPEAWLARGGSAYGRLDADGYFNTTVTNMHPTAKQSRVLHPSCYRMLTVRELARSQGFPDWYDFVALGNNVITHRLIGNAVAWPVSRALGRSLRDVLFETWQRQERERIEIDSDE</sequence>
<dbReference type="InterPro" id="IPR018117">
    <property type="entry name" value="C5_DNA_meth_AS"/>
</dbReference>
<comment type="catalytic activity">
    <reaction evidence="10">
        <text>a 2'-deoxycytidine in DNA + S-adenosyl-L-methionine = a 5-methyl-2'-deoxycytidine in DNA + S-adenosyl-L-homocysteine + H(+)</text>
        <dbReference type="Rhea" id="RHEA:13681"/>
        <dbReference type="Rhea" id="RHEA-COMP:11369"/>
        <dbReference type="Rhea" id="RHEA-COMP:11370"/>
        <dbReference type="ChEBI" id="CHEBI:15378"/>
        <dbReference type="ChEBI" id="CHEBI:57856"/>
        <dbReference type="ChEBI" id="CHEBI:59789"/>
        <dbReference type="ChEBI" id="CHEBI:85452"/>
        <dbReference type="ChEBI" id="CHEBI:85454"/>
        <dbReference type="EC" id="2.1.1.37"/>
    </reaction>
</comment>
<dbReference type="SUPFAM" id="SSF53335">
    <property type="entry name" value="S-adenosyl-L-methionine-dependent methyltransferases"/>
    <property type="match status" value="2"/>
</dbReference>
<accession>A0ABR1JPV2</accession>
<evidence type="ECO:0000313" key="14">
    <source>
        <dbReference type="Proteomes" id="UP001498398"/>
    </source>
</evidence>
<evidence type="ECO:0000256" key="2">
    <source>
        <dbReference type="ARBA" id="ARBA00022603"/>
    </source>
</evidence>
<dbReference type="Gene3D" id="3.90.120.10">
    <property type="entry name" value="DNA Methylase, subunit A, domain 2"/>
    <property type="match status" value="1"/>
</dbReference>
<dbReference type="Proteomes" id="UP001498398">
    <property type="component" value="Unassembled WGS sequence"/>
</dbReference>
<comment type="caution">
    <text evidence="13">The sequence shown here is derived from an EMBL/GenBank/DDBJ whole genome shotgun (WGS) entry which is preliminary data.</text>
</comment>
<organism evidence="13 14">
    <name type="scientific">Marasmiellus scandens</name>
    <dbReference type="NCBI Taxonomy" id="2682957"/>
    <lineage>
        <taxon>Eukaryota</taxon>
        <taxon>Fungi</taxon>
        <taxon>Dikarya</taxon>
        <taxon>Basidiomycota</taxon>
        <taxon>Agaricomycotina</taxon>
        <taxon>Agaricomycetes</taxon>
        <taxon>Agaricomycetidae</taxon>
        <taxon>Agaricales</taxon>
        <taxon>Marasmiineae</taxon>
        <taxon>Omphalotaceae</taxon>
        <taxon>Marasmiellus</taxon>
    </lineage>
</organism>
<feature type="region of interest" description="Disordered" evidence="11">
    <location>
        <begin position="1"/>
        <end position="48"/>
    </location>
</feature>
<dbReference type="NCBIfam" id="TIGR00675">
    <property type="entry name" value="dcm"/>
    <property type="match status" value="1"/>
</dbReference>
<dbReference type="PANTHER" id="PTHR10629:SF52">
    <property type="entry name" value="DNA (CYTOSINE-5)-METHYLTRANSFERASE 1"/>
    <property type="match status" value="1"/>
</dbReference>
<dbReference type="EMBL" id="JBANRG010000006">
    <property type="protein sequence ID" value="KAK7465312.1"/>
    <property type="molecule type" value="Genomic_DNA"/>
</dbReference>
<keyword evidence="7" id="KW-0539">Nucleus</keyword>
<evidence type="ECO:0000256" key="5">
    <source>
        <dbReference type="ARBA" id="ARBA00022737"/>
    </source>
</evidence>
<feature type="compositionally biased region" description="Low complexity" evidence="11">
    <location>
        <begin position="7"/>
        <end position="27"/>
    </location>
</feature>
<protein>
    <recommendedName>
        <fullName evidence="10">Cytosine-specific methyltransferase</fullName>
        <ecNumber evidence="10">2.1.1.37</ecNumber>
    </recommendedName>
</protein>
<comment type="subcellular location">
    <subcellularLocation>
        <location evidence="1">Nucleus</location>
    </subcellularLocation>
</comment>
<dbReference type="PANTHER" id="PTHR10629">
    <property type="entry name" value="CYTOSINE-SPECIFIC METHYLTRANSFERASE"/>
    <property type="match status" value="1"/>
</dbReference>
<gene>
    <name evidence="13" type="ORF">VKT23_005291</name>
</gene>
<dbReference type="InterPro" id="IPR001025">
    <property type="entry name" value="BAH_dom"/>
</dbReference>
<dbReference type="InterPro" id="IPR029063">
    <property type="entry name" value="SAM-dependent_MTases_sf"/>
</dbReference>
<reference evidence="13 14" key="1">
    <citation type="submission" date="2024-01" db="EMBL/GenBank/DDBJ databases">
        <title>A draft genome for the cacao thread blight pathogen Marasmiellus scandens.</title>
        <authorList>
            <person name="Baruah I.K."/>
            <person name="Leung J."/>
            <person name="Bukari Y."/>
            <person name="Amoako-Attah I."/>
            <person name="Meinhardt L.W."/>
            <person name="Bailey B.A."/>
            <person name="Cohen S.P."/>
        </authorList>
    </citation>
    <scope>NUCLEOTIDE SEQUENCE [LARGE SCALE GENOMIC DNA]</scope>
    <source>
        <strain evidence="13 14">GH-19</strain>
    </source>
</reference>
<dbReference type="EC" id="2.1.1.37" evidence="10"/>
<evidence type="ECO:0000256" key="4">
    <source>
        <dbReference type="ARBA" id="ARBA00022691"/>
    </source>
</evidence>
<feature type="domain" description="BAH" evidence="12">
    <location>
        <begin position="372"/>
        <end position="512"/>
    </location>
</feature>
<evidence type="ECO:0000256" key="6">
    <source>
        <dbReference type="ARBA" id="ARBA00023125"/>
    </source>
</evidence>
<dbReference type="Pfam" id="PF12047">
    <property type="entry name" value="DNMT1-RFD"/>
    <property type="match status" value="1"/>
</dbReference>
<evidence type="ECO:0000256" key="10">
    <source>
        <dbReference type="RuleBase" id="RU000417"/>
    </source>
</evidence>
<name>A0ABR1JPV2_9AGAR</name>
<evidence type="ECO:0000256" key="11">
    <source>
        <dbReference type="SAM" id="MobiDB-lite"/>
    </source>
</evidence>
<proteinExistence type="inferred from homology"/>
<keyword evidence="14" id="KW-1185">Reference proteome</keyword>
<dbReference type="PROSITE" id="PS00094">
    <property type="entry name" value="C5_MTASE_1"/>
    <property type="match status" value="1"/>
</dbReference>